<dbReference type="Pfam" id="PF00580">
    <property type="entry name" value="UvrD-helicase"/>
    <property type="match status" value="1"/>
</dbReference>
<dbReference type="InterPro" id="IPR011604">
    <property type="entry name" value="PDDEXK-like_dom_sf"/>
</dbReference>
<dbReference type="EC" id="5.6.2.4" evidence="13"/>
<evidence type="ECO:0000313" key="18">
    <source>
        <dbReference type="EMBL" id="MBE7524861.1"/>
    </source>
</evidence>
<evidence type="ECO:0000256" key="10">
    <source>
        <dbReference type="ARBA" id="ARBA00023204"/>
    </source>
</evidence>
<comment type="catalytic activity">
    <reaction evidence="12">
        <text>Couples ATP hydrolysis with the unwinding of duplex DNA by translocating in the 3'-5' direction.</text>
        <dbReference type="EC" id="5.6.2.4"/>
    </reaction>
</comment>
<dbReference type="PROSITE" id="PS51217">
    <property type="entry name" value="UVRD_HELICASE_CTER"/>
    <property type="match status" value="1"/>
</dbReference>
<dbReference type="GO" id="GO:0043138">
    <property type="term" value="F:3'-5' DNA helicase activity"/>
    <property type="evidence" value="ECO:0007669"/>
    <property type="project" value="UniProtKB-EC"/>
</dbReference>
<evidence type="ECO:0000313" key="19">
    <source>
        <dbReference type="Proteomes" id="UP000710385"/>
    </source>
</evidence>
<dbReference type="InterPro" id="IPR038726">
    <property type="entry name" value="PDDEXK_AddAB-type"/>
</dbReference>
<evidence type="ECO:0000256" key="8">
    <source>
        <dbReference type="ARBA" id="ARBA00022840"/>
    </source>
</evidence>
<dbReference type="GO" id="GO:0003677">
    <property type="term" value="F:DNA binding"/>
    <property type="evidence" value="ECO:0007669"/>
    <property type="project" value="UniProtKB-KW"/>
</dbReference>
<evidence type="ECO:0000256" key="2">
    <source>
        <dbReference type="ARBA" id="ARBA00022722"/>
    </source>
</evidence>
<keyword evidence="7" id="KW-0269">Exonuclease</keyword>
<keyword evidence="4" id="KW-0227">DNA damage</keyword>
<dbReference type="Gene3D" id="1.10.486.10">
    <property type="entry name" value="PCRA, domain 4"/>
    <property type="match status" value="1"/>
</dbReference>
<proteinExistence type="inferred from homology"/>
<feature type="binding site" evidence="15">
    <location>
        <begin position="30"/>
        <end position="37"/>
    </location>
    <ligand>
        <name>ATP</name>
        <dbReference type="ChEBI" id="CHEBI:30616"/>
    </ligand>
</feature>
<dbReference type="GO" id="GO:0004527">
    <property type="term" value="F:exonuclease activity"/>
    <property type="evidence" value="ECO:0007669"/>
    <property type="project" value="UniProtKB-KW"/>
</dbReference>
<evidence type="ECO:0000259" key="16">
    <source>
        <dbReference type="PROSITE" id="PS51198"/>
    </source>
</evidence>
<dbReference type="GO" id="GO:0005524">
    <property type="term" value="F:ATP binding"/>
    <property type="evidence" value="ECO:0007669"/>
    <property type="project" value="UniProtKB-UniRule"/>
</dbReference>
<evidence type="ECO:0000256" key="11">
    <source>
        <dbReference type="ARBA" id="ARBA00023235"/>
    </source>
</evidence>
<reference evidence="18" key="1">
    <citation type="submission" date="2020-05" db="EMBL/GenBank/DDBJ databases">
        <title>High-Quality Genomes of Partial-Nitritation/Anammox System by Hierarchical Clustering Based Hybrid Assembly.</title>
        <authorList>
            <person name="Liu L."/>
            <person name="Wang Y."/>
            <person name="Che Y."/>
            <person name="Chen Y."/>
            <person name="Xia Y."/>
            <person name="Luo R."/>
            <person name="Cheng S.H."/>
            <person name="Zheng C."/>
            <person name="Zhang T."/>
        </authorList>
    </citation>
    <scope>NUCLEOTIDE SEQUENCE</scope>
    <source>
        <strain evidence="18">H1_PAT1</strain>
    </source>
</reference>
<dbReference type="CDD" id="cd17932">
    <property type="entry name" value="DEXQc_UvrD"/>
    <property type="match status" value="1"/>
</dbReference>
<dbReference type="GO" id="GO:0000725">
    <property type="term" value="P:recombinational repair"/>
    <property type="evidence" value="ECO:0007669"/>
    <property type="project" value="TreeGrafter"/>
</dbReference>
<keyword evidence="10" id="KW-0234">DNA repair</keyword>
<keyword evidence="6 15" id="KW-0347">Helicase</keyword>
<dbReference type="Pfam" id="PF12705">
    <property type="entry name" value="PDDEXK_1"/>
    <property type="match status" value="1"/>
</dbReference>
<dbReference type="Gene3D" id="1.10.10.160">
    <property type="match status" value="1"/>
</dbReference>
<feature type="domain" description="UvrD-like helicase ATP-binding" evidence="16">
    <location>
        <begin position="9"/>
        <end position="308"/>
    </location>
</feature>
<name>A0A928Y6C2_UNCKA</name>
<evidence type="ECO:0000256" key="3">
    <source>
        <dbReference type="ARBA" id="ARBA00022741"/>
    </source>
</evidence>
<evidence type="ECO:0000256" key="14">
    <source>
        <dbReference type="ARBA" id="ARBA00048988"/>
    </source>
</evidence>
<dbReference type="InterPro" id="IPR013986">
    <property type="entry name" value="DExx_box_DNA_helicase_dom_sf"/>
</dbReference>
<evidence type="ECO:0000256" key="15">
    <source>
        <dbReference type="PROSITE-ProRule" id="PRU00560"/>
    </source>
</evidence>
<dbReference type="EMBL" id="JABTTY010000001">
    <property type="protein sequence ID" value="MBE7524861.1"/>
    <property type="molecule type" value="Genomic_DNA"/>
</dbReference>
<evidence type="ECO:0000256" key="13">
    <source>
        <dbReference type="ARBA" id="ARBA00034808"/>
    </source>
</evidence>
<keyword evidence="8 15" id="KW-0067">ATP-binding</keyword>
<evidence type="ECO:0000256" key="9">
    <source>
        <dbReference type="ARBA" id="ARBA00023125"/>
    </source>
</evidence>
<evidence type="ECO:0000256" key="7">
    <source>
        <dbReference type="ARBA" id="ARBA00022839"/>
    </source>
</evidence>
<dbReference type="GO" id="GO:0005829">
    <property type="term" value="C:cytosol"/>
    <property type="evidence" value="ECO:0007669"/>
    <property type="project" value="TreeGrafter"/>
</dbReference>
<comment type="similarity">
    <text evidence="1">Belongs to the helicase family. UvrD subfamily.</text>
</comment>
<keyword evidence="5 15" id="KW-0378">Hydrolase</keyword>
<dbReference type="Gene3D" id="3.40.50.300">
    <property type="entry name" value="P-loop containing nucleotide triphosphate hydrolases"/>
    <property type="match status" value="2"/>
</dbReference>
<comment type="catalytic activity">
    <reaction evidence="14">
        <text>ATP + H2O = ADP + phosphate + H(+)</text>
        <dbReference type="Rhea" id="RHEA:13065"/>
        <dbReference type="ChEBI" id="CHEBI:15377"/>
        <dbReference type="ChEBI" id="CHEBI:15378"/>
        <dbReference type="ChEBI" id="CHEBI:30616"/>
        <dbReference type="ChEBI" id="CHEBI:43474"/>
        <dbReference type="ChEBI" id="CHEBI:456216"/>
        <dbReference type="EC" id="5.6.2.4"/>
    </reaction>
</comment>
<dbReference type="InterPro" id="IPR014017">
    <property type="entry name" value="DNA_helicase_UvrD-like_C"/>
</dbReference>
<dbReference type="Pfam" id="PF13361">
    <property type="entry name" value="UvrD_C"/>
    <property type="match status" value="1"/>
</dbReference>
<sequence length="986" mass="112844">MPDEKMLFEGLNDAQLSAVKHDTGPLLIVAGAGTGKTTVLTRRYAWLMREHGLKTDNILALTFTEKAAGEMEDRVLDALPNGTYDFWISTFHGFCQRVLEEKALEIGLPNRFKLLNETDAWLLLKRHIEELPLDHYRPLGNPVKFLGALLQHISRAKDENVSPDEYLRFAEDAALDGDAEFVSSERKRLKELADLAFAYRRLLREEGALDFGDLIQETLRLFRERPYVLQEFRERFPFILVDEFQDTNWAQYELVRLLAGESRNLTVVGDDDQAIYKFRGASLANILQFRDDYPDAKTVTLTENYRSHQEILDLAYGFITKNDPNRLEIRLKDTGLSKKLRAVRGDGGDVRVCWYRSVEEESRGVAERIRRLKDEDISLSWNDIAVLVRSNDGAEPFVRALEALGIPFRFYAMRGLYTKPVILDVTSLLHVLVDKNDSVRLWRVLQLPMAGLDAKDTAALMFYAQRQKGVPLWDALKRAEALPAISDGGKKHIRTLVAHLEGLAEAARREPPLRVLQLALEKTGLLRHILSLDERSKIEQIEWMNSFANRVKRYEAHAEGPHLKGFLEELDLEIESGEEGALKSDPNEGPELVKVMTVHGSKGLEFRHVFLVSLVDQRFPTRRRSDPIPLPDGLVKERLSEGDAHLEEERRLFYVALTRARDSITLTGAEDYGGVRAKKPSPFLAEAGLDVSAEAAHPSDQLASLEPARPAPENTKTLKELYPLKRRFSFTQLAAFRNCPLQYKFAHVYRIPILGSYQKSFGQSMHLSLHDILKLHVDRGAIRQGDLFASQTAGTPQEGFRVSKDEAEQIYRERWIDEWYPSRIKHDEYFHKGLEAIRGFWKSCFEHVPPAKYLELPFDWRIGQHSLKGAIDRIDELPDGSVALFDYKTGHAKDADSLVSEDKEQLRLYQLAMEHRGFRVSRLALIYVLGMVTTNVELLEREEKISFTEKLQDRMNAIVVSEYSANPSTFVCRYCDFKDICEYRKL</sequence>
<comment type="caution">
    <text evidence="18">The sequence shown here is derived from an EMBL/GenBank/DDBJ whole genome shotgun (WGS) entry which is preliminary data.</text>
</comment>
<dbReference type="Gene3D" id="3.90.320.10">
    <property type="match status" value="1"/>
</dbReference>
<dbReference type="InterPro" id="IPR011335">
    <property type="entry name" value="Restrct_endonuc-II-like"/>
</dbReference>
<keyword evidence="11" id="KW-0413">Isomerase</keyword>
<evidence type="ECO:0000256" key="5">
    <source>
        <dbReference type="ARBA" id="ARBA00022801"/>
    </source>
</evidence>
<dbReference type="Proteomes" id="UP000710385">
    <property type="component" value="Unassembled WGS sequence"/>
</dbReference>
<dbReference type="InterPro" id="IPR000212">
    <property type="entry name" value="DNA_helicase_UvrD/REP"/>
</dbReference>
<dbReference type="GO" id="GO:0033202">
    <property type="term" value="C:DNA helicase complex"/>
    <property type="evidence" value="ECO:0007669"/>
    <property type="project" value="TreeGrafter"/>
</dbReference>
<keyword evidence="3 15" id="KW-0547">Nucleotide-binding</keyword>
<organism evidence="18 19">
    <name type="scientific">candidate division WWE3 bacterium</name>
    <dbReference type="NCBI Taxonomy" id="2053526"/>
    <lineage>
        <taxon>Bacteria</taxon>
        <taxon>Katanobacteria</taxon>
    </lineage>
</organism>
<feature type="domain" description="UvrD-like helicase C-terminal" evidence="17">
    <location>
        <begin position="309"/>
        <end position="603"/>
    </location>
</feature>
<dbReference type="SUPFAM" id="SSF52540">
    <property type="entry name" value="P-loop containing nucleoside triphosphate hydrolases"/>
    <property type="match status" value="1"/>
</dbReference>
<dbReference type="InterPro" id="IPR027417">
    <property type="entry name" value="P-loop_NTPase"/>
</dbReference>
<evidence type="ECO:0000256" key="12">
    <source>
        <dbReference type="ARBA" id="ARBA00034617"/>
    </source>
</evidence>
<dbReference type="PANTHER" id="PTHR11070:SF55">
    <property type="entry name" value="DNA 3'-5' HELICASE"/>
    <property type="match status" value="1"/>
</dbReference>
<dbReference type="InterPro" id="IPR014016">
    <property type="entry name" value="UvrD-like_ATP-bd"/>
</dbReference>
<keyword evidence="9" id="KW-0238">DNA-binding</keyword>
<accession>A0A928Y6C2</accession>
<dbReference type="PANTHER" id="PTHR11070">
    <property type="entry name" value="UVRD / RECB / PCRA DNA HELICASE FAMILY MEMBER"/>
    <property type="match status" value="1"/>
</dbReference>
<evidence type="ECO:0000256" key="6">
    <source>
        <dbReference type="ARBA" id="ARBA00022806"/>
    </source>
</evidence>
<evidence type="ECO:0000256" key="4">
    <source>
        <dbReference type="ARBA" id="ARBA00022763"/>
    </source>
</evidence>
<dbReference type="PROSITE" id="PS51198">
    <property type="entry name" value="UVRD_HELICASE_ATP_BIND"/>
    <property type="match status" value="1"/>
</dbReference>
<evidence type="ECO:0000256" key="1">
    <source>
        <dbReference type="ARBA" id="ARBA00009922"/>
    </source>
</evidence>
<keyword evidence="2" id="KW-0540">Nuclease</keyword>
<dbReference type="SUPFAM" id="SSF52980">
    <property type="entry name" value="Restriction endonuclease-like"/>
    <property type="match status" value="1"/>
</dbReference>
<protein>
    <recommendedName>
        <fullName evidence="13">DNA 3'-5' helicase</fullName>
        <ecNumber evidence="13">5.6.2.4</ecNumber>
    </recommendedName>
</protein>
<dbReference type="AlphaFoldDB" id="A0A928Y6C2"/>
<evidence type="ECO:0000259" key="17">
    <source>
        <dbReference type="PROSITE" id="PS51217"/>
    </source>
</evidence>
<gene>
    <name evidence="18" type="ORF">HS096_00465</name>
</gene>